<sequence>MRKSRLSRYKQDRLIECFVSGSTARTAASMIGVNKSKAAYYFHRLREIITYELEQESDGVFAGDIEVNESYTRLRGHKLWW</sequence>
<dbReference type="EMBL" id="UOEE01000173">
    <property type="protein sequence ID" value="VAV93853.1"/>
    <property type="molecule type" value="Genomic_DNA"/>
</dbReference>
<dbReference type="AlphaFoldDB" id="A0A3B0SC00"/>
<proteinExistence type="predicted"/>
<evidence type="ECO:0000313" key="1">
    <source>
        <dbReference type="EMBL" id="VAV93853.1"/>
    </source>
</evidence>
<name>A0A3B0SC00_9ZZZZ</name>
<gene>
    <name evidence="1" type="ORF">MNBD_ALPHA06-429</name>
</gene>
<organism evidence="1">
    <name type="scientific">hydrothermal vent metagenome</name>
    <dbReference type="NCBI Taxonomy" id="652676"/>
    <lineage>
        <taxon>unclassified sequences</taxon>
        <taxon>metagenomes</taxon>
        <taxon>ecological metagenomes</taxon>
    </lineage>
</organism>
<protein>
    <submittedName>
        <fullName evidence="1">Mobile element protein</fullName>
    </submittedName>
</protein>
<reference evidence="1" key="1">
    <citation type="submission" date="2018-06" db="EMBL/GenBank/DDBJ databases">
        <authorList>
            <person name="Zhirakovskaya E."/>
        </authorList>
    </citation>
    <scope>NUCLEOTIDE SEQUENCE</scope>
</reference>
<accession>A0A3B0SC00</accession>